<organism evidence="1 2">
    <name type="scientific">Potamilus streckersoni</name>
    <dbReference type="NCBI Taxonomy" id="2493646"/>
    <lineage>
        <taxon>Eukaryota</taxon>
        <taxon>Metazoa</taxon>
        <taxon>Spiralia</taxon>
        <taxon>Lophotrochozoa</taxon>
        <taxon>Mollusca</taxon>
        <taxon>Bivalvia</taxon>
        <taxon>Autobranchia</taxon>
        <taxon>Heteroconchia</taxon>
        <taxon>Palaeoheterodonta</taxon>
        <taxon>Unionida</taxon>
        <taxon>Unionoidea</taxon>
        <taxon>Unionidae</taxon>
        <taxon>Ambleminae</taxon>
        <taxon>Lampsilini</taxon>
        <taxon>Potamilus</taxon>
    </lineage>
</organism>
<keyword evidence="2" id="KW-1185">Reference proteome</keyword>
<dbReference type="Proteomes" id="UP001195483">
    <property type="component" value="Unassembled WGS sequence"/>
</dbReference>
<name>A0AAE0TE66_9BIVA</name>
<dbReference type="AlphaFoldDB" id="A0AAE0TE66"/>
<proteinExistence type="predicted"/>
<dbReference type="EMBL" id="JAEAOA010000502">
    <property type="protein sequence ID" value="KAK3608253.1"/>
    <property type="molecule type" value="Genomic_DNA"/>
</dbReference>
<reference evidence="1" key="3">
    <citation type="submission" date="2023-05" db="EMBL/GenBank/DDBJ databases">
        <authorList>
            <person name="Smith C.H."/>
        </authorList>
    </citation>
    <scope>NUCLEOTIDE SEQUENCE</scope>
    <source>
        <strain evidence="1">CHS0354</strain>
        <tissue evidence="1">Mantle</tissue>
    </source>
</reference>
<evidence type="ECO:0000313" key="1">
    <source>
        <dbReference type="EMBL" id="KAK3608253.1"/>
    </source>
</evidence>
<gene>
    <name evidence="1" type="ORF">CHS0354_007279</name>
</gene>
<accession>A0AAE0TE66</accession>
<reference evidence="1" key="2">
    <citation type="journal article" date="2021" name="Genome Biol. Evol.">
        <title>Developing a high-quality reference genome for a parasitic bivalve with doubly uniparental inheritance (Bivalvia: Unionida).</title>
        <authorList>
            <person name="Smith C.H."/>
        </authorList>
    </citation>
    <scope>NUCLEOTIDE SEQUENCE</scope>
    <source>
        <strain evidence="1">CHS0354</strain>
        <tissue evidence="1">Mantle</tissue>
    </source>
</reference>
<evidence type="ECO:0000313" key="2">
    <source>
        <dbReference type="Proteomes" id="UP001195483"/>
    </source>
</evidence>
<reference evidence="1" key="1">
    <citation type="journal article" date="2021" name="Genome Biol. Evol.">
        <title>A High-Quality Reference Genome for a Parasitic Bivalve with Doubly Uniparental Inheritance (Bivalvia: Unionida).</title>
        <authorList>
            <person name="Smith C.H."/>
        </authorList>
    </citation>
    <scope>NUCLEOTIDE SEQUENCE</scope>
    <source>
        <strain evidence="1">CHS0354</strain>
    </source>
</reference>
<protein>
    <submittedName>
        <fullName evidence="1">Uncharacterized protein</fullName>
    </submittedName>
</protein>
<comment type="caution">
    <text evidence="1">The sequence shown here is derived from an EMBL/GenBank/DDBJ whole genome shotgun (WGS) entry which is preliminary data.</text>
</comment>
<sequence length="132" mass="15371">MDNKAYHVPSKKLKLKGRPENPIPNGFINLSNAIVPSSKILSNLPATGPMITLRRHPWYDTSARQKEYTVEGKHILCQVKEIRDYIKSLAWEEQIRKMPTTSKLKLPSSKLLEYKDLDSNDKRPQRRMKKTR</sequence>